<organism evidence="7 8">
    <name type="scientific">Paenibacillus odorifer</name>
    <dbReference type="NCBI Taxonomy" id="189426"/>
    <lineage>
        <taxon>Bacteria</taxon>
        <taxon>Bacillati</taxon>
        <taxon>Bacillota</taxon>
        <taxon>Bacilli</taxon>
        <taxon>Bacillales</taxon>
        <taxon>Paenibacillaceae</taxon>
        <taxon>Paenibacillus</taxon>
    </lineage>
</organism>
<comment type="caution">
    <text evidence="7">The sequence shown here is derived from an EMBL/GenBank/DDBJ whole genome shotgun (WGS) entry which is preliminary data.</text>
</comment>
<evidence type="ECO:0000259" key="5">
    <source>
        <dbReference type="Pfam" id="PF00669"/>
    </source>
</evidence>
<dbReference type="Gene3D" id="6.10.10.10">
    <property type="entry name" value="Flagellar export chaperone, C-terminal domain"/>
    <property type="match status" value="1"/>
</dbReference>
<dbReference type="InterPro" id="IPR001492">
    <property type="entry name" value="Flagellin"/>
</dbReference>
<proteinExistence type="inferred from homology"/>
<sequence length="624" mass="67095">MRIAHNISALNTLNKLNKNNKSIGTSLEKLSSGLFINKAADDAAGLAISEKMRAQIRGLAQAGRNIQDGISLIQTAEGALGIIQDPNLLRLRELAVQASNGTLTDSDRSHIQKEVQQIKQGINEIANNTNFNGINLLNASSSNSGTYTIYTGENISSLTSSTLIGNSDNIHNAAGVEIIAGVNDELTVKVDGNSYSVTIASGMYNGSSTAIYNDINSKLAALGAPVKLTDVYSKWDDTHMRTLLTSTIPGNHMIEIEGTAFNEIFAQEDNFLGNYQVWGREADFSIGYTVVSGVNDTLDFKENGVSKTIVLTEGAYSRDEFIIELNKQLTNVGAQVTASFTGPIGVNTSAGPGNTHYMLSLKHNSSNSKNAIQLVSGNALNPLFIRLANPGDVWTPSTKSYLLTNIDISNGISIENSQDWEFTVDGSIKKQVTLGAGSYTTSDFINILNNQFDKISAGIIAKNDNGILKFEREMNGSSYTVSDLTIIDAAKNSNTLHLEVGPNAGNIFIVNLSDARTTALGINGIDFSTIQGAESAISKIDKAIKIVSAERSKFGAYQNALEHIHNNVSNYGVNLTAAESRIRDVDMAKEMMRMTKNNIIAQASQVLLAQANQKPQDVLELLNI</sequence>
<comment type="subcellular location">
    <subcellularLocation>
        <location evidence="4">Secreted</location>
    </subcellularLocation>
    <subcellularLocation>
        <location evidence="4">Bacterial flagellum</location>
    </subcellularLocation>
</comment>
<evidence type="ECO:0000256" key="2">
    <source>
        <dbReference type="ARBA" id="ARBA00020110"/>
    </source>
</evidence>
<feature type="domain" description="Flagellin C-terminal" evidence="6">
    <location>
        <begin position="537"/>
        <end position="622"/>
    </location>
</feature>
<dbReference type="Pfam" id="PF00669">
    <property type="entry name" value="Flagellin_N"/>
    <property type="match status" value="1"/>
</dbReference>
<accession>A0ABX3HHN4</accession>
<dbReference type="InterPro" id="IPR042187">
    <property type="entry name" value="Flagellin_C_sub2"/>
</dbReference>
<evidence type="ECO:0000259" key="6">
    <source>
        <dbReference type="Pfam" id="PF00700"/>
    </source>
</evidence>
<dbReference type="Pfam" id="PF00700">
    <property type="entry name" value="Flagellin_C"/>
    <property type="match status" value="1"/>
</dbReference>
<comment type="similarity">
    <text evidence="1 4">Belongs to the bacterial flagellin family.</text>
</comment>
<dbReference type="Gene3D" id="3.30.70.2120">
    <property type="match status" value="1"/>
</dbReference>
<evidence type="ECO:0000313" key="7">
    <source>
        <dbReference type="EMBL" id="OMD48559.1"/>
    </source>
</evidence>
<comment type="function">
    <text evidence="4">Flagellin is the subunit protein which polymerizes to form the filaments of bacterial flagella.</text>
</comment>
<evidence type="ECO:0000313" key="8">
    <source>
        <dbReference type="Proteomes" id="UP000187313"/>
    </source>
</evidence>
<dbReference type="RefSeq" id="WP_076300253.1">
    <property type="nucleotide sequence ID" value="NZ_MPTD01000015.1"/>
</dbReference>
<evidence type="ECO:0000256" key="4">
    <source>
        <dbReference type="RuleBase" id="RU362073"/>
    </source>
</evidence>
<dbReference type="EMBL" id="MPTD01000015">
    <property type="protein sequence ID" value="OMD48559.1"/>
    <property type="molecule type" value="Genomic_DNA"/>
</dbReference>
<dbReference type="PANTHER" id="PTHR42792:SF2">
    <property type="entry name" value="FLAGELLIN"/>
    <property type="match status" value="1"/>
</dbReference>
<reference evidence="7 8" key="1">
    <citation type="submission" date="2016-10" db="EMBL/GenBank/DDBJ databases">
        <title>Paenibacillus species isolates.</title>
        <authorList>
            <person name="Beno S.M."/>
        </authorList>
    </citation>
    <scope>NUCLEOTIDE SEQUENCE [LARGE SCALE GENOMIC DNA]</scope>
    <source>
        <strain evidence="7 8">FSL R5-0923</strain>
    </source>
</reference>
<keyword evidence="3 4" id="KW-0975">Bacterial flagellum</keyword>
<dbReference type="InterPro" id="IPR046358">
    <property type="entry name" value="Flagellin_C"/>
</dbReference>
<evidence type="ECO:0000256" key="3">
    <source>
        <dbReference type="ARBA" id="ARBA00023143"/>
    </source>
</evidence>
<feature type="domain" description="Flagellin N-terminal" evidence="5">
    <location>
        <begin position="3"/>
        <end position="140"/>
    </location>
</feature>
<dbReference type="Proteomes" id="UP000187313">
    <property type="component" value="Unassembled WGS sequence"/>
</dbReference>
<gene>
    <name evidence="7" type="ORF">BSK51_21755</name>
</gene>
<keyword evidence="8" id="KW-1185">Reference proteome</keyword>
<protein>
    <recommendedName>
        <fullName evidence="2 4">Flagellin</fullName>
    </recommendedName>
</protein>
<name>A0ABX3HHN4_9BACL</name>
<dbReference type="PANTHER" id="PTHR42792">
    <property type="entry name" value="FLAGELLIN"/>
    <property type="match status" value="1"/>
</dbReference>
<dbReference type="SUPFAM" id="SSF64518">
    <property type="entry name" value="Phase 1 flagellin"/>
    <property type="match status" value="1"/>
</dbReference>
<keyword evidence="4" id="KW-0964">Secreted</keyword>
<dbReference type="Gene3D" id="1.20.1330.10">
    <property type="entry name" value="f41 fragment of flagellin, N-terminal domain"/>
    <property type="match status" value="2"/>
</dbReference>
<dbReference type="InterPro" id="IPR001029">
    <property type="entry name" value="Flagellin_N"/>
</dbReference>
<evidence type="ECO:0000256" key="1">
    <source>
        <dbReference type="ARBA" id="ARBA00005709"/>
    </source>
</evidence>
<dbReference type="PRINTS" id="PR00207">
    <property type="entry name" value="FLAGELLIN"/>
</dbReference>